<evidence type="ECO:0000313" key="2">
    <source>
        <dbReference type="Proteomes" id="UP000324222"/>
    </source>
</evidence>
<gene>
    <name evidence="1" type="ORF">E2C01_099472</name>
</gene>
<sequence>MSVWCSVAHHATHLATQHQSAARPVNNNTNNNSSSDTFGLQHAHFATQQTLWELRPRPERRHASRDRLKLFPHRSEELSALHIDTVFTSYNVSQHSPDGAAVQRSACSLKSVPAAHCCRCNSHLPPWPRWQW</sequence>
<accession>A0A5B7KF20</accession>
<proteinExistence type="predicted"/>
<reference evidence="1 2" key="1">
    <citation type="submission" date="2019-05" db="EMBL/GenBank/DDBJ databases">
        <title>Another draft genome of Portunus trituberculatus and its Hox gene families provides insights of decapod evolution.</title>
        <authorList>
            <person name="Jeong J.-H."/>
            <person name="Song I."/>
            <person name="Kim S."/>
            <person name="Choi T."/>
            <person name="Kim D."/>
            <person name="Ryu S."/>
            <person name="Kim W."/>
        </authorList>
    </citation>
    <scope>NUCLEOTIDE SEQUENCE [LARGE SCALE GENOMIC DNA]</scope>
    <source>
        <tissue evidence="1">Muscle</tissue>
    </source>
</reference>
<dbReference type="EMBL" id="VSRR010138074">
    <property type="protein sequence ID" value="MPD03818.1"/>
    <property type="molecule type" value="Genomic_DNA"/>
</dbReference>
<dbReference type="Proteomes" id="UP000324222">
    <property type="component" value="Unassembled WGS sequence"/>
</dbReference>
<keyword evidence="2" id="KW-1185">Reference proteome</keyword>
<protein>
    <submittedName>
        <fullName evidence="1">Uncharacterized protein</fullName>
    </submittedName>
</protein>
<comment type="caution">
    <text evidence="1">The sequence shown here is derived from an EMBL/GenBank/DDBJ whole genome shotgun (WGS) entry which is preliminary data.</text>
</comment>
<organism evidence="1 2">
    <name type="scientific">Portunus trituberculatus</name>
    <name type="common">Swimming crab</name>
    <name type="synonym">Neptunus trituberculatus</name>
    <dbReference type="NCBI Taxonomy" id="210409"/>
    <lineage>
        <taxon>Eukaryota</taxon>
        <taxon>Metazoa</taxon>
        <taxon>Ecdysozoa</taxon>
        <taxon>Arthropoda</taxon>
        <taxon>Crustacea</taxon>
        <taxon>Multicrustacea</taxon>
        <taxon>Malacostraca</taxon>
        <taxon>Eumalacostraca</taxon>
        <taxon>Eucarida</taxon>
        <taxon>Decapoda</taxon>
        <taxon>Pleocyemata</taxon>
        <taxon>Brachyura</taxon>
        <taxon>Eubrachyura</taxon>
        <taxon>Portunoidea</taxon>
        <taxon>Portunidae</taxon>
        <taxon>Portuninae</taxon>
        <taxon>Portunus</taxon>
    </lineage>
</organism>
<dbReference type="AlphaFoldDB" id="A0A5B7KF20"/>
<evidence type="ECO:0000313" key="1">
    <source>
        <dbReference type="EMBL" id="MPD03818.1"/>
    </source>
</evidence>
<name>A0A5B7KF20_PORTR</name>